<reference evidence="9" key="1">
    <citation type="submission" date="2018-05" db="EMBL/GenBank/DDBJ databases">
        <authorList>
            <person name="Lanie J.A."/>
            <person name="Ng W.-L."/>
            <person name="Kazmierczak K.M."/>
            <person name="Andrzejewski T.M."/>
            <person name="Davidsen T.M."/>
            <person name="Wayne K.J."/>
            <person name="Tettelin H."/>
            <person name="Glass J.I."/>
            <person name="Rusch D."/>
            <person name="Podicherti R."/>
            <person name="Tsui H.-C.T."/>
            <person name="Winkler M.E."/>
        </authorList>
    </citation>
    <scope>NUCLEOTIDE SEQUENCE</scope>
</reference>
<evidence type="ECO:0000256" key="7">
    <source>
        <dbReference type="SAM" id="Phobius"/>
    </source>
</evidence>
<dbReference type="InterPro" id="IPR035906">
    <property type="entry name" value="MetI-like_sf"/>
</dbReference>
<feature type="transmembrane region" description="Helical" evidence="7">
    <location>
        <begin position="88"/>
        <end position="116"/>
    </location>
</feature>
<evidence type="ECO:0000256" key="4">
    <source>
        <dbReference type="ARBA" id="ARBA00022692"/>
    </source>
</evidence>
<evidence type="ECO:0000256" key="2">
    <source>
        <dbReference type="ARBA" id="ARBA00022448"/>
    </source>
</evidence>
<keyword evidence="2" id="KW-0813">Transport</keyword>
<gene>
    <name evidence="9" type="ORF">METZ01_LOCUS64371</name>
</gene>
<evidence type="ECO:0000256" key="1">
    <source>
        <dbReference type="ARBA" id="ARBA00004651"/>
    </source>
</evidence>
<feature type="transmembrane region" description="Helical" evidence="7">
    <location>
        <begin position="223"/>
        <end position="239"/>
    </location>
</feature>
<dbReference type="SUPFAM" id="SSF161098">
    <property type="entry name" value="MetI-like"/>
    <property type="match status" value="1"/>
</dbReference>
<comment type="subcellular location">
    <subcellularLocation>
        <location evidence="1">Cell membrane</location>
        <topology evidence="1">Multi-pass membrane protein</topology>
    </subcellularLocation>
</comment>
<feature type="transmembrane region" description="Helical" evidence="7">
    <location>
        <begin position="137"/>
        <end position="160"/>
    </location>
</feature>
<dbReference type="PROSITE" id="PS50928">
    <property type="entry name" value="ABC_TM1"/>
    <property type="match status" value="1"/>
</dbReference>
<protein>
    <recommendedName>
        <fullName evidence="8">ABC transmembrane type-1 domain-containing protein</fullName>
    </recommendedName>
</protein>
<dbReference type="GO" id="GO:0005886">
    <property type="term" value="C:plasma membrane"/>
    <property type="evidence" value="ECO:0007669"/>
    <property type="project" value="UniProtKB-SubCell"/>
</dbReference>
<evidence type="ECO:0000256" key="6">
    <source>
        <dbReference type="ARBA" id="ARBA00023136"/>
    </source>
</evidence>
<feature type="domain" description="ABC transmembrane type-1" evidence="8">
    <location>
        <begin position="84"/>
        <end position="268"/>
    </location>
</feature>
<dbReference type="AlphaFoldDB" id="A0A381TA20"/>
<dbReference type="CDD" id="cd06261">
    <property type="entry name" value="TM_PBP2"/>
    <property type="match status" value="1"/>
</dbReference>
<organism evidence="9">
    <name type="scientific">marine metagenome</name>
    <dbReference type="NCBI Taxonomy" id="408172"/>
    <lineage>
        <taxon>unclassified sequences</taxon>
        <taxon>metagenomes</taxon>
        <taxon>ecological metagenomes</taxon>
    </lineage>
</organism>
<keyword evidence="4 7" id="KW-0812">Transmembrane</keyword>
<proteinExistence type="predicted"/>
<dbReference type="InterPro" id="IPR005769">
    <property type="entry name" value="PhnE/PtxC"/>
</dbReference>
<dbReference type="GO" id="GO:0015416">
    <property type="term" value="F:ABC-type phosphonate transporter activity"/>
    <property type="evidence" value="ECO:0007669"/>
    <property type="project" value="InterPro"/>
</dbReference>
<dbReference type="EMBL" id="UINC01004066">
    <property type="protein sequence ID" value="SVA11517.1"/>
    <property type="molecule type" value="Genomic_DNA"/>
</dbReference>
<keyword evidence="5 7" id="KW-1133">Transmembrane helix</keyword>
<evidence type="ECO:0000256" key="3">
    <source>
        <dbReference type="ARBA" id="ARBA00022475"/>
    </source>
</evidence>
<sequence>MKSDQFLTKTAINVDDILVKRNRDKVSHSIFFMVMMALVLWSVNVTIIEDTDWERMGSLGEVLASAGRFFGIDFSLIPNLFEPAIETFMISCLGTLLGVIICVPAIWFGALNITPFKPITYPLGRFMMTISRSIHEIVWALFFVAVLGLGALPGIFAIAVRSVGFIAKMSAEAIEDIELGPLDAIRATGANRFQVLLFAILPQVLPQVIGVVLFEWEINIRRSAILGLVGAGGLGLVFFRQMNTYNYHGVTTVILAILGIIIIGEIVSHFTRKRMI</sequence>
<name>A0A381TA20_9ZZZZ</name>
<dbReference type="NCBIfam" id="TIGR01097">
    <property type="entry name" value="PhnE"/>
    <property type="match status" value="1"/>
</dbReference>
<accession>A0A381TA20</accession>
<dbReference type="InterPro" id="IPR000515">
    <property type="entry name" value="MetI-like"/>
</dbReference>
<dbReference type="Pfam" id="PF00528">
    <property type="entry name" value="BPD_transp_1"/>
    <property type="match status" value="1"/>
</dbReference>
<dbReference type="Gene3D" id="1.10.3720.10">
    <property type="entry name" value="MetI-like"/>
    <property type="match status" value="1"/>
</dbReference>
<evidence type="ECO:0000313" key="9">
    <source>
        <dbReference type="EMBL" id="SVA11517.1"/>
    </source>
</evidence>
<feature type="transmembrane region" description="Helical" evidence="7">
    <location>
        <begin position="195"/>
        <end position="216"/>
    </location>
</feature>
<dbReference type="PANTHER" id="PTHR30043:SF1">
    <property type="entry name" value="ABC TRANSPORT SYSTEM PERMEASE PROTEIN P69"/>
    <property type="match status" value="1"/>
</dbReference>
<evidence type="ECO:0000259" key="8">
    <source>
        <dbReference type="PROSITE" id="PS50928"/>
    </source>
</evidence>
<dbReference type="PANTHER" id="PTHR30043">
    <property type="entry name" value="PHOSPHONATES TRANSPORT SYSTEM PERMEASE PROTEIN"/>
    <property type="match status" value="1"/>
</dbReference>
<feature type="transmembrane region" description="Helical" evidence="7">
    <location>
        <begin position="245"/>
        <end position="267"/>
    </location>
</feature>
<feature type="transmembrane region" description="Helical" evidence="7">
    <location>
        <begin position="30"/>
        <end position="48"/>
    </location>
</feature>
<keyword evidence="3" id="KW-1003">Cell membrane</keyword>
<keyword evidence="6 7" id="KW-0472">Membrane</keyword>
<evidence type="ECO:0000256" key="5">
    <source>
        <dbReference type="ARBA" id="ARBA00022989"/>
    </source>
</evidence>